<feature type="transmembrane region" description="Helical" evidence="2">
    <location>
        <begin position="873"/>
        <end position="894"/>
    </location>
</feature>
<evidence type="ECO:0000313" key="3">
    <source>
        <dbReference type="EMBL" id="QCB93151.1"/>
    </source>
</evidence>
<gene>
    <name evidence="3" type="ORF">E5225_05875</name>
</gene>
<proteinExistence type="predicted"/>
<dbReference type="Proteomes" id="UP000296469">
    <property type="component" value="Chromosome"/>
</dbReference>
<feature type="transmembrane region" description="Helical" evidence="2">
    <location>
        <begin position="816"/>
        <end position="834"/>
    </location>
</feature>
<sequence>MTDTLSPVDLPTTAAVPLTTPVTAVVVTHGRTGYLATTLRAIAAQTRRPFRVLVVDVAERAAGEPDPHLGAVLDDAFAAAPAPVPRLSTAAAPGARSFGEAVSVGLATLAGALDERPTPWLWLLHDDSAPAPGALAQLVKTVGHAPSVAVAGCKQRTWTEPERLLEVGLRTTRSGRRMTDVDPGELDQGQHDGRTDVLGVGLAGALVRRDVWDALGGTDAALGPFGDGLDLSRRARLAGHRVVVVPTAVVRHAQAAYHGLRPVRGPAPAPRGALLDGARDVDLDGDGEPDTADPRRSFAARRAALLHSRLVGCPVALLPLVVLMTLAAGTVRALGQLAVKQPRLAVAEVRVALQVLLRPAVVVRARQRARASRVVPRRTLRPLQATWRDVWRQAQDRRLARREARRVVQAPSELELRELAALATRRRVTLAVVTAALLAVTALAVGGLVSPVLGGAQLVGPALARATTDLGELWWAATSGWVAGGLGAPGPADPLLLVLLPLAAVLDGELGAAVGLVVLGGVLLSGIGAWAAAGAATRSVAVRAWAAVVWAAAPALLLAVGHGRIGAVLAHAALPWVVLGLVRAVGVQRVDQVLSGLVTLRRDLDEPVVRHVDDAADGGLVPPTTAGAGPTSPDEGDVTTPVRGVAAVPHPRGAPSGAVPAVTPGAAVASAAAAGASGDGAGDAGHDLAPARVLVGAPDPTGSLAAAAGAALALAVVAAGAPVLLAPGLLVLLVVAVLVPRGRARVLLAAVPALVLTLPLLLEAVRRGPQGVRLLLAEPGPVAAVPPAGAVARLLGVPADASALVPAGLPGVVTAAWPYLSGGVLLALALLALWRGEAVARGVRACWVVAASGVATAGALAMLPAAVGVEAVAPAWTGAAVSLTTLGLLGAAVLGADRLPERLAQHTFGWRQPVVGLVTAVVAAVAIVGPVSWAWTARTGEAVALRASTAPVVPVVGQQGGSAPAASRVLALTLAPEDDASGAVGWSLLRADGDQLVDAAAAVSTARVTGALDAPAAVVDDASAEVAAVAARLAGGAADDVAPALAALGVADVLAPPAADDDAGTRAARARLVGTLDATPGLERVTHDGGGTLWRVRPAGDGTTAAWARLVPSAAAASAPAEAPGAEPVAAAGRSVDSDVPPAAAGRVLVLAERADPRWHAWLDGERLDPVDAGWRQAFTVGADAGRLEVRYDAPGRTAWLTGLGVTMLVTVLLALPLRRRRGVRT</sequence>
<feature type="transmembrane region" description="Helical" evidence="2">
    <location>
        <begin position="774"/>
        <end position="796"/>
    </location>
</feature>
<dbReference type="Pfam" id="PF13641">
    <property type="entry name" value="Glyco_tranf_2_3"/>
    <property type="match status" value="1"/>
</dbReference>
<dbReference type="AlphaFoldDB" id="A0A4P7SHJ2"/>
<reference evidence="3 4" key="1">
    <citation type="submission" date="2019-04" db="EMBL/GenBank/DDBJ databases">
        <title>Isolation and identification of Cellulomonas shaoxiangyii sp. Nov. isolated from feces of the Tibetan antelopes (Pantholops hodgsonii) in the Qinghai-Tibet plateau of China.</title>
        <authorList>
            <person name="Tian Z."/>
        </authorList>
    </citation>
    <scope>NUCLEOTIDE SEQUENCE [LARGE SCALE GENOMIC DNA]</scope>
    <source>
        <strain evidence="3 4">Z28</strain>
    </source>
</reference>
<keyword evidence="4" id="KW-1185">Reference proteome</keyword>
<keyword evidence="2" id="KW-0812">Transmembrane</keyword>
<dbReference type="EMBL" id="CP039291">
    <property type="protein sequence ID" value="QCB93151.1"/>
    <property type="molecule type" value="Genomic_DNA"/>
</dbReference>
<dbReference type="Gene3D" id="3.90.550.10">
    <property type="entry name" value="Spore Coat Polysaccharide Biosynthesis Protein SpsA, Chain A"/>
    <property type="match status" value="1"/>
</dbReference>
<dbReference type="GO" id="GO:0016740">
    <property type="term" value="F:transferase activity"/>
    <property type="evidence" value="ECO:0007669"/>
    <property type="project" value="UniProtKB-KW"/>
</dbReference>
<evidence type="ECO:0000256" key="2">
    <source>
        <dbReference type="SAM" id="Phobius"/>
    </source>
</evidence>
<feature type="transmembrane region" description="Helical" evidence="2">
    <location>
        <begin position="711"/>
        <end position="738"/>
    </location>
</feature>
<feature type="transmembrane region" description="Helical" evidence="2">
    <location>
        <begin position="510"/>
        <end position="533"/>
    </location>
</feature>
<feature type="transmembrane region" description="Helical" evidence="2">
    <location>
        <begin position="846"/>
        <end position="867"/>
    </location>
</feature>
<dbReference type="SUPFAM" id="SSF53448">
    <property type="entry name" value="Nucleotide-diphospho-sugar transferases"/>
    <property type="match status" value="1"/>
</dbReference>
<dbReference type="KEGG" id="celz:E5225_05875"/>
<feature type="transmembrane region" description="Helical" evidence="2">
    <location>
        <begin position="914"/>
        <end position="935"/>
    </location>
</feature>
<feature type="transmembrane region" description="Helical" evidence="2">
    <location>
        <begin position="315"/>
        <end position="334"/>
    </location>
</feature>
<dbReference type="PANTHER" id="PTHR43685">
    <property type="entry name" value="GLYCOSYLTRANSFERASE"/>
    <property type="match status" value="1"/>
</dbReference>
<feature type="transmembrane region" description="Helical" evidence="2">
    <location>
        <begin position="1199"/>
        <end position="1218"/>
    </location>
</feature>
<dbReference type="PANTHER" id="PTHR43685:SF3">
    <property type="entry name" value="SLR2126 PROTEIN"/>
    <property type="match status" value="1"/>
</dbReference>
<keyword evidence="2" id="KW-0472">Membrane</keyword>
<feature type="compositionally biased region" description="Low complexity" evidence="1">
    <location>
        <begin position="622"/>
        <end position="631"/>
    </location>
</feature>
<organism evidence="3 4">
    <name type="scientific">Cellulomonas shaoxiangyii</name>
    <dbReference type="NCBI Taxonomy" id="2566013"/>
    <lineage>
        <taxon>Bacteria</taxon>
        <taxon>Bacillati</taxon>
        <taxon>Actinomycetota</taxon>
        <taxon>Actinomycetes</taxon>
        <taxon>Micrococcales</taxon>
        <taxon>Cellulomonadaceae</taxon>
        <taxon>Cellulomonas</taxon>
    </lineage>
</organism>
<dbReference type="InterPro" id="IPR050834">
    <property type="entry name" value="Glycosyltransf_2"/>
</dbReference>
<evidence type="ECO:0000256" key="1">
    <source>
        <dbReference type="SAM" id="MobiDB-lite"/>
    </source>
</evidence>
<keyword evidence="2" id="KW-1133">Transmembrane helix</keyword>
<feature type="region of interest" description="Disordered" evidence="1">
    <location>
        <begin position="268"/>
        <end position="295"/>
    </location>
</feature>
<feature type="transmembrane region" description="Helical" evidence="2">
    <location>
        <begin position="540"/>
        <end position="559"/>
    </location>
</feature>
<keyword evidence="3" id="KW-0808">Transferase</keyword>
<name>A0A4P7SHJ2_9CELL</name>
<feature type="transmembrane region" description="Helical" evidence="2">
    <location>
        <begin position="428"/>
        <end position="449"/>
    </location>
</feature>
<protein>
    <submittedName>
        <fullName evidence="3">Glycosyltransferase family 2 protein</fullName>
    </submittedName>
</protein>
<feature type="transmembrane region" description="Helical" evidence="2">
    <location>
        <begin position="565"/>
        <end position="585"/>
    </location>
</feature>
<dbReference type="RefSeq" id="WP_136225340.1">
    <property type="nucleotide sequence ID" value="NZ_CP039291.1"/>
</dbReference>
<feature type="transmembrane region" description="Helical" evidence="2">
    <location>
        <begin position="744"/>
        <end position="762"/>
    </location>
</feature>
<dbReference type="InterPro" id="IPR029044">
    <property type="entry name" value="Nucleotide-diphossugar_trans"/>
</dbReference>
<feature type="region of interest" description="Disordered" evidence="1">
    <location>
        <begin position="613"/>
        <end position="660"/>
    </location>
</feature>
<evidence type="ECO:0000313" key="4">
    <source>
        <dbReference type="Proteomes" id="UP000296469"/>
    </source>
</evidence>
<accession>A0A4P7SHJ2</accession>